<evidence type="ECO:0000313" key="3">
    <source>
        <dbReference type="Proteomes" id="UP001225761"/>
    </source>
</evidence>
<sequence>MKIFRAAKYLLIGNIMMYSCVSTTKFERLQSSKERLTKNLVYTENELGSLREKTYILINKFDEESQKLKDLNQKVNYLADAIKLDSLELVKYKTSLQDYEEQLRQCHESNSMLVANFNNKISGLHQQYQKKIRLLNNKIRFTKAMQLQLQQKLLIERQKNTQLSQKANVEMH</sequence>
<name>A0ABT6YWC8_9BACT</name>
<evidence type="ECO:0000313" key="2">
    <source>
        <dbReference type="EMBL" id="MDI9873119.1"/>
    </source>
</evidence>
<evidence type="ECO:0008006" key="4">
    <source>
        <dbReference type="Google" id="ProtNLM"/>
    </source>
</evidence>
<comment type="caution">
    <text evidence="2">The sequence shown here is derived from an EMBL/GenBank/DDBJ whole genome shotgun (WGS) entry which is preliminary data.</text>
</comment>
<proteinExistence type="predicted"/>
<evidence type="ECO:0000256" key="1">
    <source>
        <dbReference type="SAM" id="Coils"/>
    </source>
</evidence>
<accession>A0ABT6YWC8</accession>
<gene>
    <name evidence="2" type="ORF">QM481_01175</name>
</gene>
<dbReference type="RefSeq" id="WP_283380326.1">
    <property type="nucleotide sequence ID" value="NZ_JASHIE010000001.1"/>
</dbReference>
<organism evidence="2 3">
    <name type="scientific">Flectobacillus rivi</name>
    <dbReference type="NCBI Taxonomy" id="2984209"/>
    <lineage>
        <taxon>Bacteria</taxon>
        <taxon>Pseudomonadati</taxon>
        <taxon>Bacteroidota</taxon>
        <taxon>Cytophagia</taxon>
        <taxon>Cytophagales</taxon>
        <taxon>Flectobacillaceae</taxon>
        <taxon>Flectobacillus</taxon>
    </lineage>
</organism>
<dbReference type="Proteomes" id="UP001225761">
    <property type="component" value="Unassembled WGS sequence"/>
</dbReference>
<dbReference type="PROSITE" id="PS51257">
    <property type="entry name" value="PROKAR_LIPOPROTEIN"/>
    <property type="match status" value="1"/>
</dbReference>
<reference evidence="2 3" key="1">
    <citation type="submission" date="2023-05" db="EMBL/GenBank/DDBJ databases">
        <title>Novel species of genus Flectobacillus isolated from stream in China.</title>
        <authorList>
            <person name="Lu H."/>
        </authorList>
    </citation>
    <scope>NUCLEOTIDE SEQUENCE [LARGE SCALE GENOMIC DNA]</scope>
    <source>
        <strain evidence="2 3">LFS242W</strain>
    </source>
</reference>
<feature type="coiled-coil region" evidence="1">
    <location>
        <begin position="26"/>
        <end position="53"/>
    </location>
</feature>
<dbReference type="EMBL" id="JASHIE010000001">
    <property type="protein sequence ID" value="MDI9873119.1"/>
    <property type="molecule type" value="Genomic_DNA"/>
</dbReference>
<keyword evidence="3" id="KW-1185">Reference proteome</keyword>
<keyword evidence="1" id="KW-0175">Coiled coil</keyword>
<protein>
    <recommendedName>
        <fullName evidence="4">Lipoprotein</fullName>
    </recommendedName>
</protein>